<comment type="caution">
    <text evidence="9">The sequence shown here is derived from an EMBL/GenBank/DDBJ whole genome shotgun (WGS) entry which is preliminary data.</text>
</comment>
<keyword evidence="8" id="KW-0812">Transmembrane</keyword>
<evidence type="ECO:0000256" key="1">
    <source>
        <dbReference type="ARBA" id="ARBA00001971"/>
    </source>
</evidence>
<keyword evidence="5" id="KW-0560">Oxidoreductase</keyword>
<evidence type="ECO:0000256" key="4">
    <source>
        <dbReference type="ARBA" id="ARBA00022723"/>
    </source>
</evidence>
<dbReference type="Proteomes" id="UP000292052">
    <property type="component" value="Unassembled WGS sequence"/>
</dbReference>
<dbReference type="Pfam" id="PF00067">
    <property type="entry name" value="p450"/>
    <property type="match status" value="1"/>
</dbReference>
<feature type="non-terminal residue" evidence="9">
    <location>
        <position position="329"/>
    </location>
</feature>
<keyword evidence="7" id="KW-0503">Monooxygenase</keyword>
<organism evidence="9 10">
    <name type="scientific">Asbolus verrucosus</name>
    <name type="common">Desert ironclad beetle</name>
    <dbReference type="NCBI Taxonomy" id="1661398"/>
    <lineage>
        <taxon>Eukaryota</taxon>
        <taxon>Metazoa</taxon>
        <taxon>Ecdysozoa</taxon>
        <taxon>Arthropoda</taxon>
        <taxon>Hexapoda</taxon>
        <taxon>Insecta</taxon>
        <taxon>Pterygota</taxon>
        <taxon>Neoptera</taxon>
        <taxon>Endopterygota</taxon>
        <taxon>Coleoptera</taxon>
        <taxon>Polyphaga</taxon>
        <taxon>Cucujiformia</taxon>
        <taxon>Tenebrionidae</taxon>
        <taxon>Pimeliinae</taxon>
        <taxon>Asbolus</taxon>
    </lineage>
</organism>
<dbReference type="SUPFAM" id="SSF48264">
    <property type="entry name" value="Cytochrome P450"/>
    <property type="match status" value="1"/>
</dbReference>
<dbReference type="PRINTS" id="PR00464">
    <property type="entry name" value="EP450II"/>
</dbReference>
<feature type="transmembrane region" description="Helical" evidence="8">
    <location>
        <begin position="6"/>
        <end position="22"/>
    </location>
</feature>
<keyword evidence="4" id="KW-0479">Metal-binding</keyword>
<evidence type="ECO:0000256" key="8">
    <source>
        <dbReference type="SAM" id="Phobius"/>
    </source>
</evidence>
<evidence type="ECO:0000313" key="10">
    <source>
        <dbReference type="Proteomes" id="UP000292052"/>
    </source>
</evidence>
<accession>A0A482WC29</accession>
<proteinExistence type="inferred from homology"/>
<dbReference type="EMBL" id="QDEB01004814">
    <property type="protein sequence ID" value="RZC42792.1"/>
    <property type="molecule type" value="Genomic_DNA"/>
</dbReference>
<dbReference type="STRING" id="1661398.A0A482WC29"/>
<dbReference type="GO" id="GO:0005506">
    <property type="term" value="F:iron ion binding"/>
    <property type="evidence" value="ECO:0007669"/>
    <property type="project" value="InterPro"/>
</dbReference>
<dbReference type="Gene3D" id="1.10.630.10">
    <property type="entry name" value="Cytochrome P450"/>
    <property type="match status" value="1"/>
</dbReference>
<dbReference type="PANTHER" id="PTHR24291:SF187">
    <property type="entry name" value="CYTOCHROME P450 4AE1-RELATED"/>
    <property type="match status" value="1"/>
</dbReference>
<dbReference type="AlphaFoldDB" id="A0A482WC29"/>
<dbReference type="InterPro" id="IPR050196">
    <property type="entry name" value="Cytochrome_P450_Monoox"/>
</dbReference>
<dbReference type="InterPro" id="IPR001128">
    <property type="entry name" value="Cyt_P450"/>
</dbReference>
<dbReference type="InterPro" id="IPR036396">
    <property type="entry name" value="Cyt_P450_sf"/>
</dbReference>
<keyword evidence="6" id="KW-0408">Iron</keyword>
<reference evidence="9 10" key="1">
    <citation type="submission" date="2017-03" db="EMBL/GenBank/DDBJ databases">
        <title>Genome of the blue death feigning beetle - Asbolus verrucosus.</title>
        <authorList>
            <person name="Rider S.D."/>
        </authorList>
    </citation>
    <scope>NUCLEOTIDE SEQUENCE [LARGE SCALE GENOMIC DNA]</scope>
    <source>
        <strain evidence="9">Butters</strain>
        <tissue evidence="9">Head and leg muscle</tissue>
    </source>
</reference>
<protein>
    <submittedName>
        <fullName evidence="9">p450 domain containing protein</fullName>
    </submittedName>
</protein>
<keyword evidence="8" id="KW-0472">Membrane</keyword>
<comment type="cofactor">
    <cofactor evidence="1">
        <name>heme</name>
        <dbReference type="ChEBI" id="CHEBI:30413"/>
    </cofactor>
</comment>
<name>A0A482WC29_ASBVE</name>
<keyword evidence="10" id="KW-1185">Reference proteome</keyword>
<dbReference type="GO" id="GO:0004497">
    <property type="term" value="F:monooxygenase activity"/>
    <property type="evidence" value="ECO:0007669"/>
    <property type="project" value="UniProtKB-KW"/>
</dbReference>
<comment type="similarity">
    <text evidence="2">Belongs to the cytochrome P450 family.</text>
</comment>
<evidence type="ECO:0000256" key="2">
    <source>
        <dbReference type="ARBA" id="ARBA00010617"/>
    </source>
</evidence>
<dbReference type="PANTHER" id="PTHR24291">
    <property type="entry name" value="CYTOCHROME P450 FAMILY 4"/>
    <property type="match status" value="1"/>
</dbReference>
<dbReference type="OrthoDB" id="1470350at2759"/>
<evidence type="ECO:0000256" key="7">
    <source>
        <dbReference type="ARBA" id="ARBA00023033"/>
    </source>
</evidence>
<gene>
    <name evidence="9" type="ORF">BDFB_013444</name>
</gene>
<dbReference type="InterPro" id="IPR002402">
    <property type="entry name" value="Cyt_P450_E_grp-II"/>
</dbReference>
<evidence type="ECO:0000256" key="6">
    <source>
        <dbReference type="ARBA" id="ARBA00023004"/>
    </source>
</evidence>
<keyword evidence="8" id="KW-1133">Transmembrane helix</keyword>
<keyword evidence="3" id="KW-0349">Heme</keyword>
<dbReference type="GO" id="GO:0016705">
    <property type="term" value="F:oxidoreductase activity, acting on paired donors, with incorporation or reduction of molecular oxygen"/>
    <property type="evidence" value="ECO:0007669"/>
    <property type="project" value="InterPro"/>
</dbReference>
<dbReference type="GO" id="GO:0020037">
    <property type="term" value="F:heme binding"/>
    <property type="evidence" value="ECO:0007669"/>
    <property type="project" value="InterPro"/>
</dbReference>
<sequence>MMNTIFLLAIIAGIGFWWMYQFKKRNDLYKNIPGPRGFPILGNSIQLKSTAKLLNILLYYSKQCGGIVKFQVGPIRRFIVVSDYKLLEFILSSTKLVNKSADYKFFHPWLGTGLLTSDGPKWKKHRRILTPGFHFLILGQFIEVFERCGNKLVEKLEKEVSKDSVNIYPFITLCALDIICESIMGTNIDAQNDENSVYVRSVKDMCRIVIQRTVSPLQMFDLLFPFTKNYYTQRKALSILHTHTNNVITRRRQEMENTKREEVSKQKNRLTENKKVFLDLLLQSTVDGRKLSQQEIREEVDTFMFEGHDTIGSAVSFSLFCLANYPDVQ</sequence>
<evidence type="ECO:0000256" key="5">
    <source>
        <dbReference type="ARBA" id="ARBA00023002"/>
    </source>
</evidence>
<evidence type="ECO:0000256" key="3">
    <source>
        <dbReference type="ARBA" id="ARBA00022617"/>
    </source>
</evidence>
<evidence type="ECO:0000313" key="9">
    <source>
        <dbReference type="EMBL" id="RZC42792.1"/>
    </source>
</evidence>